<organism evidence="2 3">
    <name type="scientific">Pristionchus pacificus</name>
    <name type="common">Parasitic nematode worm</name>
    <dbReference type="NCBI Taxonomy" id="54126"/>
    <lineage>
        <taxon>Eukaryota</taxon>
        <taxon>Metazoa</taxon>
        <taxon>Ecdysozoa</taxon>
        <taxon>Nematoda</taxon>
        <taxon>Chromadorea</taxon>
        <taxon>Rhabditida</taxon>
        <taxon>Rhabditina</taxon>
        <taxon>Diplogasteromorpha</taxon>
        <taxon>Diplogasteroidea</taxon>
        <taxon>Neodiplogasteridae</taxon>
        <taxon>Pristionchus</taxon>
    </lineage>
</organism>
<feature type="compositionally biased region" description="Acidic residues" evidence="1">
    <location>
        <begin position="116"/>
        <end position="125"/>
    </location>
</feature>
<protein>
    <submittedName>
        <fullName evidence="2">Uncharacterized protein</fullName>
    </submittedName>
</protein>
<feature type="region of interest" description="Disordered" evidence="1">
    <location>
        <begin position="19"/>
        <end position="38"/>
    </location>
</feature>
<gene>
    <name evidence="2" type="primary">WBGene00278335</name>
</gene>
<dbReference type="AlphaFoldDB" id="A0A2A6BYZ5"/>
<sequence length="131" mass="14561">MIQVGDTRRVAQADGRGFSKLGIEENGGESRPPVASARIASPCPYLDRSLPTKRLLVARKRIVAVLSRLLTVPHAVAPPRRNRLNPIPIQRDIPMMNNCTIGIQKKDSDKPNFCGGEEDKDDFDWDSLLSR</sequence>
<reference evidence="2" key="2">
    <citation type="submission" date="2022-06" db="UniProtKB">
        <authorList>
            <consortium name="EnsemblMetazoa"/>
        </authorList>
    </citation>
    <scope>IDENTIFICATION</scope>
    <source>
        <strain evidence="2">PS312</strain>
    </source>
</reference>
<evidence type="ECO:0000256" key="1">
    <source>
        <dbReference type="SAM" id="MobiDB-lite"/>
    </source>
</evidence>
<name>A0A2A6BYZ5_PRIPA</name>
<accession>A0A8R1YWX4</accession>
<proteinExistence type="predicted"/>
<dbReference type="EnsemblMetazoa" id="PPA39966.1">
    <property type="protein sequence ID" value="PPA39966.1"/>
    <property type="gene ID" value="WBGene00278335"/>
</dbReference>
<evidence type="ECO:0000313" key="2">
    <source>
        <dbReference type="EnsemblMetazoa" id="PPA39966.1"/>
    </source>
</evidence>
<accession>A0A2A6BYZ5</accession>
<feature type="region of interest" description="Disordered" evidence="1">
    <location>
        <begin position="106"/>
        <end position="131"/>
    </location>
</feature>
<keyword evidence="3" id="KW-1185">Reference proteome</keyword>
<reference evidence="3" key="1">
    <citation type="journal article" date="2008" name="Nat. Genet.">
        <title>The Pristionchus pacificus genome provides a unique perspective on nematode lifestyle and parasitism.</title>
        <authorList>
            <person name="Dieterich C."/>
            <person name="Clifton S.W."/>
            <person name="Schuster L.N."/>
            <person name="Chinwalla A."/>
            <person name="Delehaunty K."/>
            <person name="Dinkelacker I."/>
            <person name="Fulton L."/>
            <person name="Fulton R."/>
            <person name="Godfrey J."/>
            <person name="Minx P."/>
            <person name="Mitreva M."/>
            <person name="Roeseler W."/>
            <person name="Tian H."/>
            <person name="Witte H."/>
            <person name="Yang S.P."/>
            <person name="Wilson R.K."/>
            <person name="Sommer R.J."/>
        </authorList>
    </citation>
    <scope>NUCLEOTIDE SEQUENCE [LARGE SCALE GENOMIC DNA]</scope>
    <source>
        <strain evidence="3">PS312</strain>
    </source>
</reference>
<evidence type="ECO:0000313" key="3">
    <source>
        <dbReference type="Proteomes" id="UP000005239"/>
    </source>
</evidence>
<dbReference type="Proteomes" id="UP000005239">
    <property type="component" value="Unassembled WGS sequence"/>
</dbReference>